<keyword evidence="5 8" id="KW-0547">Nucleotide-binding</keyword>
<comment type="catalytic activity">
    <reaction evidence="1 8">
        <text>GTP + H2O = 7,8-dihydroneopterin 3'-triphosphate + formate + H(+)</text>
        <dbReference type="Rhea" id="RHEA:17473"/>
        <dbReference type="ChEBI" id="CHEBI:15377"/>
        <dbReference type="ChEBI" id="CHEBI:15378"/>
        <dbReference type="ChEBI" id="CHEBI:15740"/>
        <dbReference type="ChEBI" id="CHEBI:37565"/>
        <dbReference type="ChEBI" id="CHEBI:58462"/>
        <dbReference type="EC" id="3.5.4.16"/>
    </reaction>
</comment>
<dbReference type="HAMAP" id="MF_00223">
    <property type="entry name" value="FolE"/>
    <property type="match status" value="1"/>
</dbReference>
<keyword evidence="6 8" id="KW-0378">Hydrolase</keyword>
<comment type="similarity">
    <text evidence="3 8">Belongs to the GTP cyclohydrolase I family.</text>
</comment>
<evidence type="ECO:0000313" key="10">
    <source>
        <dbReference type="EMBL" id="SFR63224.1"/>
    </source>
</evidence>
<dbReference type="RefSeq" id="WP_092011551.1">
    <property type="nucleotide sequence ID" value="NZ_FOYW01000001.1"/>
</dbReference>
<dbReference type="PROSITE" id="PS00860">
    <property type="entry name" value="GTP_CYCLOHYDROL_1_2"/>
    <property type="match status" value="1"/>
</dbReference>
<dbReference type="PROSITE" id="PS00859">
    <property type="entry name" value="GTP_CYCLOHYDROL_1_1"/>
    <property type="match status" value="1"/>
</dbReference>
<keyword evidence="11" id="KW-1185">Reference proteome</keyword>
<dbReference type="NCBIfam" id="NF006826">
    <property type="entry name" value="PRK09347.1-3"/>
    <property type="match status" value="1"/>
</dbReference>
<name>A0A1I6I9C8_9GAMM</name>
<dbReference type="GO" id="GO:0008270">
    <property type="term" value="F:zinc ion binding"/>
    <property type="evidence" value="ECO:0007669"/>
    <property type="project" value="UniProtKB-UniRule"/>
</dbReference>
<evidence type="ECO:0000256" key="8">
    <source>
        <dbReference type="HAMAP-Rule" id="MF_00223"/>
    </source>
</evidence>
<accession>A0A1I6I9C8</accession>
<dbReference type="FunFam" id="1.10.286.10:FF:000003">
    <property type="entry name" value="GTP cyclohydrolase 1"/>
    <property type="match status" value="1"/>
</dbReference>
<dbReference type="Proteomes" id="UP000198644">
    <property type="component" value="Unassembled WGS sequence"/>
</dbReference>
<dbReference type="GO" id="GO:0046654">
    <property type="term" value="P:tetrahydrofolate biosynthetic process"/>
    <property type="evidence" value="ECO:0007669"/>
    <property type="project" value="UniProtKB-UniRule"/>
</dbReference>
<dbReference type="PANTHER" id="PTHR11109">
    <property type="entry name" value="GTP CYCLOHYDROLASE I"/>
    <property type="match status" value="1"/>
</dbReference>
<evidence type="ECO:0000256" key="6">
    <source>
        <dbReference type="ARBA" id="ARBA00022801"/>
    </source>
</evidence>
<dbReference type="GO" id="GO:0006730">
    <property type="term" value="P:one-carbon metabolic process"/>
    <property type="evidence" value="ECO:0007669"/>
    <property type="project" value="UniProtKB-UniRule"/>
</dbReference>
<feature type="domain" description="GTP cyclohydrolase I" evidence="9">
    <location>
        <begin position="10"/>
        <end position="185"/>
    </location>
</feature>
<evidence type="ECO:0000313" key="11">
    <source>
        <dbReference type="Proteomes" id="UP000198644"/>
    </source>
</evidence>
<dbReference type="Gene3D" id="1.10.286.10">
    <property type="match status" value="1"/>
</dbReference>
<comment type="pathway">
    <text evidence="2 8">Cofactor biosynthesis; 7,8-dihydroneopterin triphosphate biosynthesis; 7,8-dihydroneopterin triphosphate from GTP: step 1/1.</text>
</comment>
<dbReference type="InterPro" id="IPR043133">
    <property type="entry name" value="GTP-CH-I_C/QueF"/>
</dbReference>
<evidence type="ECO:0000256" key="2">
    <source>
        <dbReference type="ARBA" id="ARBA00005080"/>
    </source>
</evidence>
<protein>
    <recommendedName>
        <fullName evidence="8">GTP cyclohydrolase 1</fullName>
        <ecNumber evidence="8">3.5.4.16</ecNumber>
    </recommendedName>
    <alternativeName>
        <fullName evidence="8">GTP cyclohydrolase I</fullName>
        <shortName evidence="8">GTP-CH-I</shortName>
    </alternativeName>
</protein>
<dbReference type="InterPro" id="IPR020602">
    <property type="entry name" value="GTP_CycHdrlase_I_dom"/>
</dbReference>
<evidence type="ECO:0000259" key="9">
    <source>
        <dbReference type="Pfam" id="PF01227"/>
    </source>
</evidence>
<comment type="subunit">
    <text evidence="8">Homopolymer.</text>
</comment>
<dbReference type="Pfam" id="PF01227">
    <property type="entry name" value="GTP_cyclohydroI"/>
    <property type="match status" value="1"/>
</dbReference>
<evidence type="ECO:0000256" key="7">
    <source>
        <dbReference type="ARBA" id="ARBA00023134"/>
    </source>
</evidence>
<sequence length="189" mass="21349">MTDPLDNLSDHYRAIIEGLGENPDREGLQDTPKRAAKAMQFLTRGYNQTLGELVNRAVFESSMDEMVLVKDIELYSLCEHHLLPFIGKCHIAYIPNGRVLGLSKFARIVDMYARRLQIQENLTRDIAEAVEQVTGAAGVAVVIEARHMCMMMRGVEKQNSVMKTSMMLGAFRRSQATRTEFLQLIASRD</sequence>
<dbReference type="GO" id="GO:0005525">
    <property type="term" value="F:GTP binding"/>
    <property type="evidence" value="ECO:0007669"/>
    <property type="project" value="UniProtKB-KW"/>
</dbReference>
<evidence type="ECO:0000256" key="5">
    <source>
        <dbReference type="ARBA" id="ARBA00022741"/>
    </source>
</evidence>
<dbReference type="OrthoDB" id="9801207at2"/>
<dbReference type="GO" id="GO:0005737">
    <property type="term" value="C:cytoplasm"/>
    <property type="evidence" value="ECO:0007669"/>
    <property type="project" value="TreeGrafter"/>
</dbReference>
<dbReference type="NCBIfam" id="TIGR00063">
    <property type="entry name" value="folE"/>
    <property type="match status" value="1"/>
</dbReference>
<dbReference type="GO" id="GO:0003934">
    <property type="term" value="F:GTP cyclohydrolase I activity"/>
    <property type="evidence" value="ECO:0007669"/>
    <property type="project" value="UniProtKB-UniRule"/>
</dbReference>
<dbReference type="PANTHER" id="PTHR11109:SF7">
    <property type="entry name" value="GTP CYCLOHYDROLASE 1"/>
    <property type="match status" value="1"/>
</dbReference>
<gene>
    <name evidence="8" type="primary">folE</name>
    <name evidence="10" type="ORF">SAMN05216203_1981</name>
</gene>
<dbReference type="Gene3D" id="3.30.1130.10">
    <property type="match status" value="1"/>
</dbReference>
<dbReference type="UniPathway" id="UPA00848">
    <property type="reaction ID" value="UER00151"/>
</dbReference>
<reference evidence="10 11" key="1">
    <citation type="submission" date="2016-10" db="EMBL/GenBank/DDBJ databases">
        <authorList>
            <person name="de Groot N.N."/>
        </authorList>
    </citation>
    <scope>NUCLEOTIDE SEQUENCE [LARGE SCALE GENOMIC DNA]</scope>
    <source>
        <strain evidence="10 11">CGMCC 1.9167</strain>
    </source>
</reference>
<dbReference type="InterPro" id="IPR043134">
    <property type="entry name" value="GTP-CH-I_N"/>
</dbReference>
<keyword evidence="8" id="KW-0479">Metal-binding</keyword>
<dbReference type="EC" id="3.5.4.16" evidence="8"/>
<dbReference type="SUPFAM" id="SSF55620">
    <property type="entry name" value="Tetrahydrobiopterin biosynthesis enzymes-like"/>
    <property type="match status" value="1"/>
</dbReference>
<dbReference type="GO" id="GO:0006729">
    <property type="term" value="P:tetrahydrobiopterin biosynthetic process"/>
    <property type="evidence" value="ECO:0007669"/>
    <property type="project" value="TreeGrafter"/>
</dbReference>
<keyword evidence="7 8" id="KW-0342">GTP-binding</keyword>
<dbReference type="FunFam" id="3.30.1130.10:FF:000001">
    <property type="entry name" value="GTP cyclohydrolase 1"/>
    <property type="match status" value="1"/>
</dbReference>
<dbReference type="NCBIfam" id="NF006825">
    <property type="entry name" value="PRK09347.1-2"/>
    <property type="match status" value="1"/>
</dbReference>
<evidence type="ECO:0000256" key="3">
    <source>
        <dbReference type="ARBA" id="ARBA00008085"/>
    </source>
</evidence>
<dbReference type="InterPro" id="IPR018234">
    <property type="entry name" value="GTP_CycHdrlase_I_CS"/>
</dbReference>
<evidence type="ECO:0000256" key="1">
    <source>
        <dbReference type="ARBA" id="ARBA00001052"/>
    </source>
</evidence>
<keyword evidence="8" id="KW-0862">Zinc</keyword>
<dbReference type="STRING" id="650891.SAMN05216203_1981"/>
<feature type="binding site" evidence="8">
    <location>
        <position position="149"/>
    </location>
    <ligand>
        <name>Zn(2+)</name>
        <dbReference type="ChEBI" id="CHEBI:29105"/>
    </ligand>
</feature>
<dbReference type="CDD" id="cd00642">
    <property type="entry name" value="GTP_cyclohydro1"/>
    <property type="match status" value="1"/>
</dbReference>
<dbReference type="AlphaFoldDB" id="A0A1I6I9C8"/>
<keyword evidence="4 8" id="KW-0554">One-carbon metabolism</keyword>
<organism evidence="10 11">
    <name type="scientific">Marinobacter daqiaonensis</name>
    <dbReference type="NCBI Taxonomy" id="650891"/>
    <lineage>
        <taxon>Bacteria</taxon>
        <taxon>Pseudomonadati</taxon>
        <taxon>Pseudomonadota</taxon>
        <taxon>Gammaproteobacteria</taxon>
        <taxon>Pseudomonadales</taxon>
        <taxon>Marinobacteraceae</taxon>
        <taxon>Marinobacter</taxon>
    </lineage>
</organism>
<evidence type="ECO:0000256" key="4">
    <source>
        <dbReference type="ARBA" id="ARBA00022563"/>
    </source>
</evidence>
<dbReference type="InterPro" id="IPR001474">
    <property type="entry name" value="GTP_CycHdrlase_I"/>
</dbReference>
<proteinExistence type="inferred from homology"/>
<feature type="binding site" evidence="8">
    <location>
        <position position="78"/>
    </location>
    <ligand>
        <name>Zn(2+)</name>
        <dbReference type="ChEBI" id="CHEBI:29105"/>
    </ligand>
</feature>
<dbReference type="EMBL" id="FOYW01000001">
    <property type="protein sequence ID" value="SFR63224.1"/>
    <property type="molecule type" value="Genomic_DNA"/>
</dbReference>
<feature type="binding site" evidence="8">
    <location>
        <position position="81"/>
    </location>
    <ligand>
        <name>Zn(2+)</name>
        <dbReference type="ChEBI" id="CHEBI:29105"/>
    </ligand>
</feature>